<dbReference type="Pfam" id="PF13519">
    <property type="entry name" value="VWA_2"/>
    <property type="match status" value="1"/>
</dbReference>
<dbReference type="InterPro" id="IPR002035">
    <property type="entry name" value="VWF_A"/>
</dbReference>
<feature type="domain" description="VWFA" evidence="1">
    <location>
        <begin position="47"/>
        <end position="137"/>
    </location>
</feature>
<sequence length="140" mass="14787">MPRAGIHFKAWAGAVCLLFSGAITALADPGPLAQSPILTSAASAPNILIVVDDSGSMGWRRSGQSKRPMQQAQDAAIALLDSLSKVRVGVGSFSRYNFGGELDQPIVDLDTNRTLIYKAIRSLTPRGGTPLVGTLQHMGR</sequence>
<name>A0A382N353_9ZZZZ</name>
<dbReference type="InterPro" id="IPR036465">
    <property type="entry name" value="vWFA_dom_sf"/>
</dbReference>
<dbReference type="EMBL" id="UINC01097629">
    <property type="protein sequence ID" value="SVC55496.1"/>
    <property type="molecule type" value="Genomic_DNA"/>
</dbReference>
<dbReference type="Gene3D" id="3.40.50.410">
    <property type="entry name" value="von Willebrand factor, type A domain"/>
    <property type="match status" value="1"/>
</dbReference>
<dbReference type="AlphaFoldDB" id="A0A382N353"/>
<gene>
    <name evidence="2" type="ORF">METZ01_LOCUS308350</name>
</gene>
<accession>A0A382N353</accession>
<protein>
    <recommendedName>
        <fullName evidence="1">VWFA domain-containing protein</fullName>
    </recommendedName>
</protein>
<dbReference type="SUPFAM" id="SSF53300">
    <property type="entry name" value="vWA-like"/>
    <property type="match status" value="1"/>
</dbReference>
<proteinExistence type="predicted"/>
<evidence type="ECO:0000313" key="2">
    <source>
        <dbReference type="EMBL" id="SVC55496.1"/>
    </source>
</evidence>
<organism evidence="2">
    <name type="scientific">marine metagenome</name>
    <dbReference type="NCBI Taxonomy" id="408172"/>
    <lineage>
        <taxon>unclassified sequences</taxon>
        <taxon>metagenomes</taxon>
        <taxon>ecological metagenomes</taxon>
    </lineage>
</organism>
<feature type="non-terminal residue" evidence="2">
    <location>
        <position position="140"/>
    </location>
</feature>
<reference evidence="2" key="1">
    <citation type="submission" date="2018-05" db="EMBL/GenBank/DDBJ databases">
        <authorList>
            <person name="Lanie J.A."/>
            <person name="Ng W.-L."/>
            <person name="Kazmierczak K.M."/>
            <person name="Andrzejewski T.M."/>
            <person name="Davidsen T.M."/>
            <person name="Wayne K.J."/>
            <person name="Tettelin H."/>
            <person name="Glass J.I."/>
            <person name="Rusch D."/>
            <person name="Podicherti R."/>
            <person name="Tsui H.-C.T."/>
            <person name="Winkler M.E."/>
        </authorList>
    </citation>
    <scope>NUCLEOTIDE SEQUENCE</scope>
</reference>
<evidence type="ECO:0000259" key="1">
    <source>
        <dbReference type="Pfam" id="PF13519"/>
    </source>
</evidence>